<proteinExistence type="predicted"/>
<evidence type="ECO:0000256" key="1">
    <source>
        <dbReference type="SAM" id="MobiDB-lite"/>
    </source>
</evidence>
<dbReference type="Proteomes" id="UP001163846">
    <property type="component" value="Unassembled WGS sequence"/>
</dbReference>
<dbReference type="AlphaFoldDB" id="A0AA38UJY3"/>
<dbReference type="Pfam" id="PF19287">
    <property type="entry name" value="DUF5910"/>
    <property type="match status" value="1"/>
</dbReference>
<reference evidence="3" key="1">
    <citation type="submission" date="2022-08" db="EMBL/GenBank/DDBJ databases">
        <authorList>
            <consortium name="DOE Joint Genome Institute"/>
            <person name="Min B."/>
            <person name="Riley R."/>
            <person name="Sierra-Patev S."/>
            <person name="Naranjo-Ortiz M."/>
            <person name="Looney B."/>
            <person name="Konkel Z."/>
            <person name="Slot J.C."/>
            <person name="Sakamoto Y."/>
            <person name="Steenwyk J.L."/>
            <person name="Rokas A."/>
            <person name="Carro J."/>
            <person name="Camarero S."/>
            <person name="Ferreira P."/>
            <person name="Molpeceres G."/>
            <person name="Ruiz-Duenas F.J."/>
            <person name="Serrano A."/>
            <person name="Henrissat B."/>
            <person name="Drula E."/>
            <person name="Hughes K.W."/>
            <person name="Mata J.L."/>
            <person name="Ishikawa N.K."/>
            <person name="Vargas-Isla R."/>
            <person name="Ushijima S."/>
            <person name="Smith C.A."/>
            <person name="Ahrendt S."/>
            <person name="Andreopoulos W."/>
            <person name="He G."/>
            <person name="Labutti K."/>
            <person name="Lipzen A."/>
            <person name="Ng V."/>
            <person name="Sandor L."/>
            <person name="Barry K."/>
            <person name="Martinez A.T."/>
            <person name="Xiao Y."/>
            <person name="Gibbons J.G."/>
            <person name="Terashima K."/>
            <person name="Hibbett D.S."/>
            <person name="Grigoriev I.V."/>
        </authorList>
    </citation>
    <scope>NUCLEOTIDE SEQUENCE</scope>
    <source>
        <strain evidence="3">TFB9207</strain>
    </source>
</reference>
<comment type="caution">
    <text evidence="3">The sequence shown here is derived from an EMBL/GenBank/DDBJ whole genome shotgun (WGS) entry which is preliminary data.</text>
</comment>
<evidence type="ECO:0000313" key="4">
    <source>
        <dbReference type="Proteomes" id="UP001163846"/>
    </source>
</evidence>
<dbReference type="EMBL" id="MU806046">
    <property type="protein sequence ID" value="KAJ3841247.1"/>
    <property type="molecule type" value="Genomic_DNA"/>
</dbReference>
<feature type="signal peptide" evidence="2">
    <location>
        <begin position="1"/>
        <end position="23"/>
    </location>
</feature>
<evidence type="ECO:0000313" key="3">
    <source>
        <dbReference type="EMBL" id="KAJ3841247.1"/>
    </source>
</evidence>
<gene>
    <name evidence="3" type="ORF">F5878DRAFT_24761</name>
</gene>
<dbReference type="InterPro" id="IPR045564">
    <property type="entry name" value="DUF5910"/>
</dbReference>
<protein>
    <submittedName>
        <fullName evidence="3">Uncharacterized protein</fullName>
    </submittedName>
</protein>
<sequence>MLEQPKHFFVSLLFFCMTALVHPLPVNTTVLDKSDGHSISRRWRYSSSSSNDVLLGFRYVDEWKALDYNQHETLTAIPASANMIGEGAYLSPVLDQYEKYKGYWECTVAGNSKSIKAASKLFIPIDAVKVYVSAAIREYALKKRKDVTATILFSKLMYYYSPVYQMLIPPKYLVTSSNSTTSASLKGGANTLGLKVWCVQPGCTGRTPVAKWSNWKIPQSPVNDPDSMHPHQITRKAGSQPSCDKSPPKPDWVAQLFR</sequence>
<keyword evidence="2" id="KW-0732">Signal</keyword>
<feature type="chain" id="PRO_5041280009" evidence="2">
    <location>
        <begin position="24"/>
        <end position="258"/>
    </location>
</feature>
<accession>A0AA38UJY3</accession>
<evidence type="ECO:0000256" key="2">
    <source>
        <dbReference type="SAM" id="SignalP"/>
    </source>
</evidence>
<organism evidence="3 4">
    <name type="scientific">Lentinula raphanica</name>
    <dbReference type="NCBI Taxonomy" id="153919"/>
    <lineage>
        <taxon>Eukaryota</taxon>
        <taxon>Fungi</taxon>
        <taxon>Dikarya</taxon>
        <taxon>Basidiomycota</taxon>
        <taxon>Agaricomycotina</taxon>
        <taxon>Agaricomycetes</taxon>
        <taxon>Agaricomycetidae</taxon>
        <taxon>Agaricales</taxon>
        <taxon>Marasmiineae</taxon>
        <taxon>Omphalotaceae</taxon>
        <taxon>Lentinula</taxon>
    </lineage>
</organism>
<keyword evidence="4" id="KW-1185">Reference proteome</keyword>
<feature type="region of interest" description="Disordered" evidence="1">
    <location>
        <begin position="220"/>
        <end position="258"/>
    </location>
</feature>
<name>A0AA38UJY3_9AGAR</name>